<dbReference type="OrthoDB" id="10066052at2759"/>
<reference evidence="2" key="2">
    <citation type="journal article" date="2013" name="Nature">
        <title>Insights into bilaterian evolution from three spiralian genomes.</title>
        <authorList>
            <person name="Simakov O."/>
            <person name="Marletaz F."/>
            <person name="Cho S.J."/>
            <person name="Edsinger-Gonzales E."/>
            <person name="Havlak P."/>
            <person name="Hellsten U."/>
            <person name="Kuo D.H."/>
            <person name="Larsson T."/>
            <person name="Lv J."/>
            <person name="Arendt D."/>
            <person name="Savage R."/>
            <person name="Osoegawa K."/>
            <person name="de Jong P."/>
            <person name="Grimwood J."/>
            <person name="Chapman J.A."/>
            <person name="Shapiro H."/>
            <person name="Aerts A."/>
            <person name="Otillar R.P."/>
            <person name="Terry A.Y."/>
            <person name="Boore J.L."/>
            <person name="Grigoriev I.V."/>
            <person name="Lindberg D.R."/>
            <person name="Seaver E.C."/>
            <person name="Weisblat D.A."/>
            <person name="Putnam N.H."/>
            <person name="Rokhsar D.S."/>
        </authorList>
    </citation>
    <scope>NUCLEOTIDE SEQUENCE</scope>
    <source>
        <strain evidence="2">I ESC-2004</strain>
    </source>
</reference>
<dbReference type="EnsemblMetazoa" id="CapteT79689">
    <property type="protein sequence ID" value="CapteP79689"/>
    <property type="gene ID" value="CapteG79689"/>
</dbReference>
<evidence type="ECO:0000313" key="1">
    <source>
        <dbReference type="EnsemblMetazoa" id="CapteP79689"/>
    </source>
</evidence>
<dbReference type="Proteomes" id="UP000014760">
    <property type="component" value="Unassembled WGS sequence"/>
</dbReference>
<organism evidence="1 2">
    <name type="scientific">Capitella teleta</name>
    <name type="common">Polychaete worm</name>
    <dbReference type="NCBI Taxonomy" id="283909"/>
    <lineage>
        <taxon>Eukaryota</taxon>
        <taxon>Metazoa</taxon>
        <taxon>Spiralia</taxon>
        <taxon>Lophotrochozoa</taxon>
        <taxon>Annelida</taxon>
        <taxon>Polychaeta</taxon>
        <taxon>Sedentaria</taxon>
        <taxon>Scolecida</taxon>
        <taxon>Capitellidae</taxon>
        <taxon>Capitella</taxon>
    </lineage>
</organism>
<keyword evidence="2" id="KW-1185">Reference proteome</keyword>
<protein>
    <submittedName>
        <fullName evidence="1">Uncharacterized protein</fullName>
    </submittedName>
</protein>
<dbReference type="EMBL" id="AMQN01000186">
    <property type="status" value="NOT_ANNOTATED_CDS"/>
    <property type="molecule type" value="Genomic_DNA"/>
</dbReference>
<evidence type="ECO:0000313" key="2">
    <source>
        <dbReference type="Proteomes" id="UP000014760"/>
    </source>
</evidence>
<reference evidence="2" key="1">
    <citation type="submission" date="2012-12" db="EMBL/GenBank/DDBJ databases">
        <authorList>
            <person name="Hellsten U."/>
            <person name="Grimwood J."/>
            <person name="Chapman J.A."/>
            <person name="Shapiro H."/>
            <person name="Aerts A."/>
            <person name="Otillar R.P."/>
            <person name="Terry A.Y."/>
            <person name="Boore J.L."/>
            <person name="Simakov O."/>
            <person name="Marletaz F."/>
            <person name="Cho S.-J."/>
            <person name="Edsinger-Gonzales E."/>
            <person name="Havlak P."/>
            <person name="Kuo D.-H."/>
            <person name="Larsson T."/>
            <person name="Lv J."/>
            <person name="Arendt D."/>
            <person name="Savage R."/>
            <person name="Osoegawa K."/>
            <person name="de Jong P."/>
            <person name="Lindberg D.R."/>
            <person name="Seaver E.C."/>
            <person name="Weisblat D.A."/>
            <person name="Putnam N.H."/>
            <person name="Grigoriev I.V."/>
            <person name="Rokhsar D.S."/>
        </authorList>
    </citation>
    <scope>NUCLEOTIDE SEQUENCE</scope>
    <source>
        <strain evidence="2">I ESC-2004</strain>
    </source>
</reference>
<name>X2B9D6_CAPTE</name>
<reference evidence="1" key="3">
    <citation type="submission" date="2015-06" db="UniProtKB">
        <authorList>
            <consortium name="EnsemblMetazoa"/>
        </authorList>
    </citation>
    <scope>IDENTIFICATION</scope>
</reference>
<sequence length="60" mass="7161">ELIHWYNSELSSALDRLAPLKTRTIVHCPDSKWYTDDIRAAKQVRRKMEMKWKNSGLHVH</sequence>
<dbReference type="AlphaFoldDB" id="X2B9D6"/>
<accession>X2B9D6</accession>
<dbReference type="HOGENOM" id="CLU_2948517_0_0_1"/>
<proteinExistence type="predicted"/>